<evidence type="ECO:0000313" key="1">
    <source>
        <dbReference type="EMBL" id="JAH59870.1"/>
    </source>
</evidence>
<reference evidence="1" key="2">
    <citation type="journal article" date="2015" name="Fish Shellfish Immunol.">
        <title>Early steps in the European eel (Anguilla anguilla)-Vibrio vulnificus interaction in the gills: Role of the RtxA13 toxin.</title>
        <authorList>
            <person name="Callol A."/>
            <person name="Pajuelo D."/>
            <person name="Ebbesson L."/>
            <person name="Teles M."/>
            <person name="MacKenzie S."/>
            <person name="Amaro C."/>
        </authorList>
    </citation>
    <scope>NUCLEOTIDE SEQUENCE</scope>
</reference>
<proteinExistence type="predicted"/>
<protein>
    <submittedName>
        <fullName evidence="1">Uncharacterized protein</fullName>
    </submittedName>
</protein>
<reference evidence="1" key="1">
    <citation type="submission" date="2014-11" db="EMBL/GenBank/DDBJ databases">
        <authorList>
            <person name="Amaro Gonzalez C."/>
        </authorList>
    </citation>
    <scope>NUCLEOTIDE SEQUENCE</scope>
</reference>
<sequence>MVFENQFIQIHFPLCVMQICSKMMFWGSFFIQCKNLHCGYDREVTSSSRGP</sequence>
<accession>A0A0E9U3Y6</accession>
<dbReference type="EMBL" id="GBXM01048707">
    <property type="protein sequence ID" value="JAH59870.1"/>
    <property type="molecule type" value="Transcribed_RNA"/>
</dbReference>
<dbReference type="AlphaFoldDB" id="A0A0E9U3Y6"/>
<organism evidence="1">
    <name type="scientific">Anguilla anguilla</name>
    <name type="common">European freshwater eel</name>
    <name type="synonym">Muraena anguilla</name>
    <dbReference type="NCBI Taxonomy" id="7936"/>
    <lineage>
        <taxon>Eukaryota</taxon>
        <taxon>Metazoa</taxon>
        <taxon>Chordata</taxon>
        <taxon>Craniata</taxon>
        <taxon>Vertebrata</taxon>
        <taxon>Euteleostomi</taxon>
        <taxon>Actinopterygii</taxon>
        <taxon>Neopterygii</taxon>
        <taxon>Teleostei</taxon>
        <taxon>Anguilliformes</taxon>
        <taxon>Anguillidae</taxon>
        <taxon>Anguilla</taxon>
    </lineage>
</organism>
<name>A0A0E9U3Y6_ANGAN</name>